<dbReference type="CDD" id="cd02042">
    <property type="entry name" value="ParAB_family"/>
    <property type="match status" value="1"/>
</dbReference>
<dbReference type="EMBL" id="BAAALT010000023">
    <property type="protein sequence ID" value="GAA1790508.1"/>
    <property type="molecule type" value="Genomic_DNA"/>
</dbReference>
<name>A0ABP4XW56_9ACTN</name>
<sequence>MGKRKKSGRRNAAKRPAVAEREPSTALAERQAAGRVESGVRQDPGAPTGPLALTASVELGRSAGLHVPSASVEPGSVAPAAPATPVELRSAGPDVPDGPAGVVESSMAKEPTAPAERVQAGGSTVVFPSGPRALSRLPLATPLPGRNTAPTLVRHRTGGAGGLGWPAEPKTRLGCAMGVLPGFVIYRQSDAWPDPVDDDTSRSLARVSAVGWPSIVTTDRPVAADSTSASDHSGPASPTMRPDLGDAQPSDADEDDTVQDNGSYSSPEFRQPSYGAPYPDDVSRETYDSPGAVPQPRFSANSVVAIEVSGDYPVVRPHPAAEPTEVMPVYTPSAASPQASQSPPAPAVAGEAPAGHYAEGGGNDDPPLAQEARRAVQILNPSGEITMPRPPHTRVIGVANQKGGVGKTTSVVNIAVALALHGNRVLVIDLDPQGNASTGLDVPHHAGIPDVYDCLIDNTPIDDIVQPVQGIPNLWCVPATIDLAGAEIELVSVVARESRLARALANHKGEYDYVFIDCPPSLGLLTVNAMVAAAEVMIPIQCEYYALEGVQQLTSNIALVKAHLNPRLDVTTVLLTMYDRRTRLADAVEQDVRAHFGDKALQAVIPRNVRVSEAPSYGQSVMTYDPGSRGATSYFEAALEIAARGAAMGAPA</sequence>
<dbReference type="InterPro" id="IPR025669">
    <property type="entry name" value="AAA_dom"/>
</dbReference>
<evidence type="ECO:0000256" key="1">
    <source>
        <dbReference type="SAM" id="MobiDB-lite"/>
    </source>
</evidence>
<dbReference type="InterPro" id="IPR050678">
    <property type="entry name" value="DNA_Partitioning_ATPase"/>
</dbReference>
<proteinExistence type="predicted"/>
<dbReference type="Proteomes" id="UP001500218">
    <property type="component" value="Unassembled WGS sequence"/>
</dbReference>
<feature type="region of interest" description="Disordered" evidence="1">
    <location>
        <begin position="332"/>
        <end position="368"/>
    </location>
</feature>
<accession>A0ABP4XW56</accession>
<feature type="compositionally biased region" description="Basic residues" evidence="1">
    <location>
        <begin position="1"/>
        <end position="13"/>
    </location>
</feature>
<evidence type="ECO:0000313" key="3">
    <source>
        <dbReference type="EMBL" id="GAA1790508.1"/>
    </source>
</evidence>
<feature type="compositionally biased region" description="Polar residues" evidence="1">
    <location>
        <begin position="259"/>
        <end position="268"/>
    </location>
</feature>
<dbReference type="Pfam" id="PF13614">
    <property type="entry name" value="AAA_31"/>
    <property type="match status" value="1"/>
</dbReference>
<dbReference type="InterPro" id="IPR027417">
    <property type="entry name" value="P-loop_NTPase"/>
</dbReference>
<reference evidence="4" key="1">
    <citation type="journal article" date="2019" name="Int. J. Syst. Evol. Microbiol.">
        <title>The Global Catalogue of Microorganisms (GCM) 10K type strain sequencing project: providing services to taxonomists for standard genome sequencing and annotation.</title>
        <authorList>
            <consortium name="The Broad Institute Genomics Platform"/>
            <consortium name="The Broad Institute Genome Sequencing Center for Infectious Disease"/>
            <person name="Wu L."/>
            <person name="Ma J."/>
        </authorList>
    </citation>
    <scope>NUCLEOTIDE SEQUENCE [LARGE SCALE GENOMIC DNA]</scope>
    <source>
        <strain evidence="4">JCM 13250</strain>
    </source>
</reference>
<keyword evidence="4" id="KW-1185">Reference proteome</keyword>
<dbReference type="PANTHER" id="PTHR13696:SF52">
    <property type="entry name" value="PARA FAMILY PROTEIN CT_582"/>
    <property type="match status" value="1"/>
</dbReference>
<feature type="domain" description="AAA" evidence="2">
    <location>
        <begin position="394"/>
        <end position="569"/>
    </location>
</feature>
<comment type="caution">
    <text evidence="3">The sequence shown here is derived from an EMBL/GenBank/DDBJ whole genome shotgun (WGS) entry which is preliminary data.</text>
</comment>
<gene>
    <name evidence="3" type="ORF">GCM10009682_10710</name>
</gene>
<evidence type="ECO:0000313" key="4">
    <source>
        <dbReference type="Proteomes" id="UP001500218"/>
    </source>
</evidence>
<dbReference type="PANTHER" id="PTHR13696">
    <property type="entry name" value="P-LOOP CONTAINING NUCLEOSIDE TRIPHOSPHATE HYDROLASE"/>
    <property type="match status" value="1"/>
</dbReference>
<dbReference type="Gene3D" id="3.40.50.300">
    <property type="entry name" value="P-loop containing nucleotide triphosphate hydrolases"/>
    <property type="match status" value="1"/>
</dbReference>
<protein>
    <recommendedName>
        <fullName evidence="2">AAA domain-containing protein</fullName>
    </recommendedName>
</protein>
<evidence type="ECO:0000259" key="2">
    <source>
        <dbReference type="Pfam" id="PF13614"/>
    </source>
</evidence>
<organism evidence="3 4">
    <name type="scientific">Luedemannella flava</name>
    <dbReference type="NCBI Taxonomy" id="349316"/>
    <lineage>
        <taxon>Bacteria</taxon>
        <taxon>Bacillati</taxon>
        <taxon>Actinomycetota</taxon>
        <taxon>Actinomycetes</taxon>
        <taxon>Micromonosporales</taxon>
        <taxon>Micromonosporaceae</taxon>
        <taxon>Luedemannella</taxon>
    </lineage>
</organism>
<feature type="compositionally biased region" description="Low complexity" evidence="1">
    <location>
        <begin position="332"/>
        <end position="355"/>
    </location>
</feature>
<feature type="region of interest" description="Disordered" evidence="1">
    <location>
        <begin position="1"/>
        <end position="124"/>
    </location>
</feature>
<feature type="region of interest" description="Disordered" evidence="1">
    <location>
        <begin position="218"/>
        <end position="296"/>
    </location>
</feature>
<dbReference type="SUPFAM" id="SSF52540">
    <property type="entry name" value="P-loop containing nucleoside triphosphate hydrolases"/>
    <property type="match status" value="1"/>
</dbReference>